<gene>
    <name evidence="5" type="primary">stac</name>
    <name evidence="5" type="ORF">CDAR_561091</name>
</gene>
<dbReference type="PRINTS" id="PR00360">
    <property type="entry name" value="C2DOMAIN"/>
</dbReference>
<keyword evidence="2" id="KW-0268">Exocytosis</keyword>
<comment type="similarity">
    <text evidence="1">Belongs to the unc-13 family.</text>
</comment>
<proteinExistence type="inferred from homology"/>
<dbReference type="EMBL" id="BPLQ01009398">
    <property type="protein sequence ID" value="GIY43798.1"/>
    <property type="molecule type" value="Genomic_DNA"/>
</dbReference>
<sequence>MNESSPSAQHGFSQNNVSFKHINPPLFFEDISKSYSRPTANNPASNTLIQRHSRPTVNNPASNTLNQSHSKDIKQKRLVSFQAPSQERRKSSKNKSLKFVNDPTTDNSNRRNSISIRKSSTGQKVFTFLDDGGATSFETLKPKELKSLKTEAPKELKIDYLSKAVFKEGYDILGETFDDILHKDITDDYLQCMYVVSSYTINNYFGVPGPKSDGPQKLSNFLNQLIPLNPSLTEENLEKSKHIPSPTFVLTVQVIEAVDLMAMDADGLSDPFCKIWLNDKEQLSKKTEVKEGTLNPVWNETFQFYLEDMRSDTIYIEIWDRDPIGLSKNLQQIKKVKSLGGCWYFCKDLVEDFCTCGGGSVDDLIGKTEIEVGDLFAEGSDEWLSLEKESGEFQKGLLHVAVKIEAVRPEDNNKALKRHLLLVKLCLEYGLKNHESSDFSIFCWDQILNTSARTLLFQHGVQSNINAFEDMACRFITVIHLALDHLTFAFQFLYNVLNETNENLNHLQSLSDDGHFYSDLQDAYQQALENLRSICTSVLSSLHTLT</sequence>
<dbReference type="GO" id="GO:0006887">
    <property type="term" value="P:exocytosis"/>
    <property type="evidence" value="ECO:0007669"/>
    <property type="project" value="UniProtKB-KW"/>
</dbReference>
<feature type="domain" description="C2" evidence="4">
    <location>
        <begin position="229"/>
        <end position="363"/>
    </location>
</feature>
<evidence type="ECO:0000256" key="2">
    <source>
        <dbReference type="ARBA" id="ARBA00022483"/>
    </source>
</evidence>
<evidence type="ECO:0000313" key="5">
    <source>
        <dbReference type="EMBL" id="GIY43798.1"/>
    </source>
</evidence>
<organism evidence="5 6">
    <name type="scientific">Caerostris darwini</name>
    <dbReference type="NCBI Taxonomy" id="1538125"/>
    <lineage>
        <taxon>Eukaryota</taxon>
        <taxon>Metazoa</taxon>
        <taxon>Ecdysozoa</taxon>
        <taxon>Arthropoda</taxon>
        <taxon>Chelicerata</taxon>
        <taxon>Arachnida</taxon>
        <taxon>Araneae</taxon>
        <taxon>Araneomorphae</taxon>
        <taxon>Entelegynae</taxon>
        <taxon>Araneoidea</taxon>
        <taxon>Araneidae</taxon>
        <taxon>Caerostris</taxon>
    </lineage>
</organism>
<keyword evidence="6" id="KW-1185">Reference proteome</keyword>
<dbReference type="CDD" id="cd00030">
    <property type="entry name" value="C2"/>
    <property type="match status" value="1"/>
</dbReference>
<evidence type="ECO:0000259" key="4">
    <source>
        <dbReference type="PROSITE" id="PS50004"/>
    </source>
</evidence>
<dbReference type="InterPro" id="IPR000008">
    <property type="entry name" value="C2_dom"/>
</dbReference>
<comment type="caution">
    <text evidence="5">The sequence shown here is derived from an EMBL/GenBank/DDBJ whole genome shotgun (WGS) entry which is preliminary data.</text>
</comment>
<dbReference type="Proteomes" id="UP001054837">
    <property type="component" value="Unassembled WGS sequence"/>
</dbReference>
<dbReference type="PROSITE" id="PS50004">
    <property type="entry name" value="C2"/>
    <property type="match status" value="1"/>
</dbReference>
<dbReference type="InterPro" id="IPR035892">
    <property type="entry name" value="C2_domain_sf"/>
</dbReference>
<name>A0AAV4TB53_9ARAC</name>
<dbReference type="AlphaFoldDB" id="A0AAV4TB53"/>
<dbReference type="SMART" id="SM00239">
    <property type="entry name" value="C2"/>
    <property type="match status" value="1"/>
</dbReference>
<dbReference type="PANTHER" id="PTHR45999">
    <property type="entry name" value="UNC-13-4A, ISOFORM B"/>
    <property type="match status" value="1"/>
</dbReference>
<accession>A0AAV4TB53</accession>
<feature type="compositionally biased region" description="Polar residues" evidence="3">
    <location>
        <begin position="37"/>
        <end position="68"/>
    </location>
</feature>
<dbReference type="InterPro" id="IPR052095">
    <property type="entry name" value="UNC-13_domain"/>
</dbReference>
<dbReference type="Gene3D" id="2.60.40.150">
    <property type="entry name" value="C2 domain"/>
    <property type="match status" value="1"/>
</dbReference>
<dbReference type="PANTHER" id="PTHR45999:SF4">
    <property type="entry name" value="UNC-13-4A, ISOFORM B"/>
    <property type="match status" value="1"/>
</dbReference>
<evidence type="ECO:0000256" key="3">
    <source>
        <dbReference type="SAM" id="MobiDB-lite"/>
    </source>
</evidence>
<dbReference type="GO" id="GO:0099503">
    <property type="term" value="C:secretory vesicle"/>
    <property type="evidence" value="ECO:0007669"/>
    <property type="project" value="TreeGrafter"/>
</dbReference>
<reference evidence="5 6" key="1">
    <citation type="submission" date="2021-06" db="EMBL/GenBank/DDBJ databases">
        <title>Caerostris darwini draft genome.</title>
        <authorList>
            <person name="Kono N."/>
            <person name="Arakawa K."/>
        </authorList>
    </citation>
    <scope>NUCLEOTIDE SEQUENCE [LARGE SCALE GENOMIC DNA]</scope>
</reference>
<protein>
    <submittedName>
        <fullName evidence="5">Protein unc-13 4B</fullName>
    </submittedName>
</protein>
<evidence type="ECO:0000313" key="6">
    <source>
        <dbReference type="Proteomes" id="UP001054837"/>
    </source>
</evidence>
<feature type="region of interest" description="Disordered" evidence="3">
    <location>
        <begin position="37"/>
        <end position="112"/>
    </location>
</feature>
<evidence type="ECO:0000256" key="1">
    <source>
        <dbReference type="ARBA" id="ARBA00005823"/>
    </source>
</evidence>
<dbReference type="SUPFAM" id="SSF49562">
    <property type="entry name" value="C2 domain (Calcium/lipid-binding domain, CaLB)"/>
    <property type="match status" value="1"/>
</dbReference>
<dbReference type="Pfam" id="PF00168">
    <property type="entry name" value="C2"/>
    <property type="match status" value="1"/>
</dbReference>